<keyword evidence="8 15" id="KW-0547">Nucleotide-binding</keyword>
<dbReference type="Gene3D" id="1.20.1200.10">
    <property type="entry name" value="Cobalamin adenosyltransferase-like"/>
    <property type="match status" value="1"/>
</dbReference>
<sequence>MKIYTKTGDAGETGLFGGPRVAKDDARVEAYGAVDELNAVLGAARARGADADLGALLAAIQDQLFTLGAALATPPAAAKARAALPPLDPAWTAALEAAVDRLEGELAPLRHFVLPGGAPLAADLHVARAVCRRAERRVVALHHHEPVAAEVLAYLNRLSDFLFVAARAANRRAGVPEPIWDPRARR</sequence>
<evidence type="ECO:0000256" key="6">
    <source>
        <dbReference type="ARBA" id="ARBA00022490"/>
    </source>
</evidence>
<feature type="domain" description="Cobalamin adenosyltransferase-like" evidence="16">
    <location>
        <begin position="3"/>
        <end position="168"/>
    </location>
</feature>
<dbReference type="UniPathway" id="UPA00148">
    <property type="reaction ID" value="UER00233"/>
</dbReference>
<name>A0A7I9VG73_9BACT</name>
<evidence type="ECO:0000256" key="15">
    <source>
        <dbReference type="RuleBase" id="RU366026"/>
    </source>
</evidence>
<keyword evidence="18" id="KW-1185">Reference proteome</keyword>
<dbReference type="RefSeq" id="WP_176062188.1">
    <property type="nucleotide sequence ID" value="NZ_BJTG01000001.1"/>
</dbReference>
<dbReference type="FunFam" id="1.20.1200.10:FF:000003">
    <property type="entry name" value="ATP:cob(I)alamin adenosyltransferase"/>
    <property type="match status" value="1"/>
</dbReference>
<evidence type="ECO:0000256" key="3">
    <source>
        <dbReference type="ARBA" id="ARBA00007487"/>
    </source>
</evidence>
<comment type="similarity">
    <text evidence="3 15">Belongs to the Cob(I)alamin adenosyltransferase family.</text>
</comment>
<evidence type="ECO:0000256" key="9">
    <source>
        <dbReference type="ARBA" id="ARBA00022840"/>
    </source>
</evidence>
<evidence type="ECO:0000256" key="1">
    <source>
        <dbReference type="ARBA" id="ARBA00004496"/>
    </source>
</evidence>
<dbReference type="Proteomes" id="UP000503640">
    <property type="component" value="Unassembled WGS sequence"/>
</dbReference>
<dbReference type="PANTHER" id="PTHR12213">
    <property type="entry name" value="CORRINOID ADENOSYLTRANSFERASE"/>
    <property type="match status" value="1"/>
</dbReference>
<comment type="pathway">
    <text evidence="2 15">Cofactor biosynthesis; adenosylcobalamin biosynthesis; adenosylcobalamin from cob(II)yrinate a,c-diamide: step 2/7.</text>
</comment>
<dbReference type="GO" id="GO:0008817">
    <property type="term" value="F:corrinoid adenosyltransferase activity"/>
    <property type="evidence" value="ECO:0007669"/>
    <property type="project" value="UniProtKB-UniRule"/>
</dbReference>
<comment type="catalytic activity">
    <reaction evidence="14 15">
        <text>2 cob(II)alamin + reduced [electron-transfer flavoprotein] + 2 ATP = 2 adenosylcob(III)alamin + 2 triphosphate + oxidized [electron-transfer flavoprotein] + 3 H(+)</text>
        <dbReference type="Rhea" id="RHEA:28671"/>
        <dbReference type="Rhea" id="RHEA-COMP:10685"/>
        <dbReference type="Rhea" id="RHEA-COMP:10686"/>
        <dbReference type="ChEBI" id="CHEBI:15378"/>
        <dbReference type="ChEBI" id="CHEBI:16304"/>
        <dbReference type="ChEBI" id="CHEBI:18036"/>
        <dbReference type="ChEBI" id="CHEBI:18408"/>
        <dbReference type="ChEBI" id="CHEBI:30616"/>
        <dbReference type="ChEBI" id="CHEBI:57692"/>
        <dbReference type="ChEBI" id="CHEBI:58307"/>
        <dbReference type="EC" id="2.5.1.17"/>
    </reaction>
</comment>
<evidence type="ECO:0000256" key="12">
    <source>
        <dbReference type="ARBA" id="ARBA00033354"/>
    </source>
</evidence>
<comment type="subcellular location">
    <subcellularLocation>
        <location evidence="1">Cytoplasm</location>
    </subcellularLocation>
</comment>
<dbReference type="InterPro" id="IPR016030">
    <property type="entry name" value="CblAdoTrfase-like"/>
</dbReference>
<evidence type="ECO:0000256" key="13">
    <source>
        <dbReference type="ARBA" id="ARBA00048555"/>
    </source>
</evidence>
<dbReference type="GO" id="GO:0005524">
    <property type="term" value="F:ATP binding"/>
    <property type="evidence" value="ECO:0007669"/>
    <property type="project" value="UniProtKB-UniRule"/>
</dbReference>
<keyword evidence="7 15" id="KW-0808">Transferase</keyword>
<reference evidence="18" key="1">
    <citation type="journal article" date="2020" name="Appl. Environ. Microbiol.">
        <title>Diazotrophic Anaeromyxobacter Isolates from Soils.</title>
        <authorList>
            <person name="Masuda Y."/>
            <person name="Yamanaka H."/>
            <person name="Xu Z.X."/>
            <person name="Shiratori Y."/>
            <person name="Aono T."/>
            <person name="Amachi S."/>
            <person name="Senoo K."/>
            <person name="Itoh H."/>
        </authorList>
    </citation>
    <scope>NUCLEOTIDE SEQUENCE [LARGE SCALE GENOMIC DNA]</scope>
    <source>
        <strain evidence="18">R267</strain>
    </source>
</reference>
<accession>A0A7I9VG73</accession>
<evidence type="ECO:0000256" key="11">
    <source>
        <dbReference type="ARBA" id="ARBA00033334"/>
    </source>
</evidence>
<dbReference type="InterPro" id="IPR029499">
    <property type="entry name" value="PduO-typ"/>
</dbReference>
<comment type="caution">
    <text evidence="17">The sequence shown here is derived from an EMBL/GenBank/DDBJ whole genome shotgun (WGS) entry which is preliminary data.</text>
</comment>
<dbReference type="PANTHER" id="PTHR12213:SF0">
    <property type="entry name" value="CORRINOID ADENOSYLTRANSFERASE MMAB"/>
    <property type="match status" value="1"/>
</dbReference>
<dbReference type="SUPFAM" id="SSF89028">
    <property type="entry name" value="Cobalamin adenosyltransferase-like"/>
    <property type="match status" value="1"/>
</dbReference>
<evidence type="ECO:0000259" key="16">
    <source>
        <dbReference type="Pfam" id="PF01923"/>
    </source>
</evidence>
<evidence type="ECO:0000256" key="5">
    <source>
        <dbReference type="ARBA" id="ARBA00020963"/>
    </source>
</evidence>
<comment type="catalytic activity">
    <reaction evidence="13 15">
        <text>2 cob(II)yrinate a,c diamide + reduced [electron-transfer flavoprotein] + 2 ATP = 2 adenosylcob(III)yrinate a,c-diamide + 2 triphosphate + oxidized [electron-transfer flavoprotein] + 3 H(+)</text>
        <dbReference type="Rhea" id="RHEA:11528"/>
        <dbReference type="Rhea" id="RHEA-COMP:10685"/>
        <dbReference type="Rhea" id="RHEA-COMP:10686"/>
        <dbReference type="ChEBI" id="CHEBI:15378"/>
        <dbReference type="ChEBI" id="CHEBI:18036"/>
        <dbReference type="ChEBI" id="CHEBI:30616"/>
        <dbReference type="ChEBI" id="CHEBI:57692"/>
        <dbReference type="ChEBI" id="CHEBI:58307"/>
        <dbReference type="ChEBI" id="CHEBI:58503"/>
        <dbReference type="ChEBI" id="CHEBI:58537"/>
        <dbReference type="EC" id="2.5.1.17"/>
    </reaction>
</comment>
<evidence type="ECO:0000256" key="2">
    <source>
        <dbReference type="ARBA" id="ARBA00005121"/>
    </source>
</evidence>
<proteinExistence type="inferred from homology"/>
<dbReference type="EC" id="2.5.1.17" evidence="4 15"/>
<evidence type="ECO:0000256" key="7">
    <source>
        <dbReference type="ARBA" id="ARBA00022679"/>
    </source>
</evidence>
<keyword evidence="6" id="KW-0963">Cytoplasm</keyword>
<dbReference type="Pfam" id="PF01923">
    <property type="entry name" value="Cob_adeno_trans"/>
    <property type="match status" value="1"/>
</dbReference>
<dbReference type="GO" id="GO:0009236">
    <property type="term" value="P:cobalamin biosynthetic process"/>
    <property type="evidence" value="ECO:0007669"/>
    <property type="project" value="UniProtKB-UniRule"/>
</dbReference>
<evidence type="ECO:0000256" key="8">
    <source>
        <dbReference type="ARBA" id="ARBA00022741"/>
    </source>
</evidence>
<evidence type="ECO:0000256" key="14">
    <source>
        <dbReference type="ARBA" id="ARBA00048692"/>
    </source>
</evidence>
<dbReference type="InterPro" id="IPR036451">
    <property type="entry name" value="CblAdoTrfase-like_sf"/>
</dbReference>
<evidence type="ECO:0000313" key="18">
    <source>
        <dbReference type="Proteomes" id="UP000503640"/>
    </source>
</evidence>
<dbReference type="EMBL" id="BJTG01000001">
    <property type="protein sequence ID" value="GEJ55383.1"/>
    <property type="molecule type" value="Genomic_DNA"/>
</dbReference>
<dbReference type="NCBIfam" id="TIGR00636">
    <property type="entry name" value="PduO_Nterm"/>
    <property type="match status" value="1"/>
</dbReference>
<gene>
    <name evidence="17" type="ORF">AMYX_01240</name>
</gene>
<protein>
    <recommendedName>
        <fullName evidence="5 15">Corrinoid adenosyltransferase</fullName>
        <ecNumber evidence="4 15">2.5.1.17</ecNumber>
    </recommendedName>
    <alternativeName>
        <fullName evidence="10 15">Cob(II)alamin adenosyltransferase</fullName>
    </alternativeName>
    <alternativeName>
        <fullName evidence="12 15">Cob(II)yrinic acid a,c-diamide adenosyltransferase</fullName>
    </alternativeName>
    <alternativeName>
        <fullName evidence="11 15">Cobinamide/cobalamin adenosyltransferase</fullName>
    </alternativeName>
</protein>
<dbReference type="AlphaFoldDB" id="A0A7I9VG73"/>
<keyword evidence="15" id="KW-0169">Cobalamin biosynthesis</keyword>
<evidence type="ECO:0000256" key="4">
    <source>
        <dbReference type="ARBA" id="ARBA00012454"/>
    </source>
</evidence>
<keyword evidence="9 15" id="KW-0067">ATP-binding</keyword>
<evidence type="ECO:0000313" key="17">
    <source>
        <dbReference type="EMBL" id="GEJ55383.1"/>
    </source>
</evidence>
<organism evidence="17 18">
    <name type="scientific">Anaeromyxobacter diazotrophicus</name>
    <dbReference type="NCBI Taxonomy" id="2590199"/>
    <lineage>
        <taxon>Bacteria</taxon>
        <taxon>Pseudomonadati</taxon>
        <taxon>Myxococcota</taxon>
        <taxon>Myxococcia</taxon>
        <taxon>Myxococcales</taxon>
        <taxon>Cystobacterineae</taxon>
        <taxon>Anaeromyxobacteraceae</taxon>
        <taxon>Anaeromyxobacter</taxon>
    </lineage>
</organism>
<evidence type="ECO:0000256" key="10">
    <source>
        <dbReference type="ARBA" id="ARBA00031529"/>
    </source>
</evidence>
<dbReference type="GO" id="GO:0005737">
    <property type="term" value="C:cytoplasm"/>
    <property type="evidence" value="ECO:0007669"/>
    <property type="project" value="UniProtKB-SubCell"/>
</dbReference>